<feature type="transmembrane region" description="Helical" evidence="6">
    <location>
        <begin position="46"/>
        <end position="73"/>
    </location>
</feature>
<evidence type="ECO:0000313" key="7">
    <source>
        <dbReference type="EMBL" id="EIY40230.1"/>
    </source>
</evidence>
<keyword evidence="2" id="KW-1003">Cell membrane</keyword>
<dbReference type="PANTHER" id="PTHR30250:SF26">
    <property type="entry name" value="PSMA PROTEIN"/>
    <property type="match status" value="1"/>
</dbReference>
<evidence type="ECO:0000256" key="1">
    <source>
        <dbReference type="ARBA" id="ARBA00004651"/>
    </source>
</evidence>
<dbReference type="PATRIC" id="fig|997874.3.peg.75"/>
<feature type="transmembrane region" description="Helical" evidence="6">
    <location>
        <begin position="21"/>
        <end position="40"/>
    </location>
</feature>
<keyword evidence="8" id="KW-1185">Reference proteome</keyword>
<dbReference type="PANTHER" id="PTHR30250">
    <property type="entry name" value="PST FAMILY PREDICTED COLANIC ACID TRANSPORTER"/>
    <property type="match status" value="1"/>
</dbReference>
<protein>
    <recommendedName>
        <fullName evidence="9">Polysaccharide biosynthesis protein C-terminal domain-containing protein</fullName>
    </recommendedName>
</protein>
<evidence type="ECO:0008006" key="9">
    <source>
        <dbReference type="Google" id="ProtNLM"/>
    </source>
</evidence>
<feature type="transmembrane region" description="Helical" evidence="6">
    <location>
        <begin position="351"/>
        <end position="373"/>
    </location>
</feature>
<dbReference type="GO" id="GO:0005886">
    <property type="term" value="C:plasma membrane"/>
    <property type="evidence" value="ECO:0007669"/>
    <property type="project" value="UniProtKB-SubCell"/>
</dbReference>
<feature type="transmembrane region" description="Helical" evidence="6">
    <location>
        <begin position="94"/>
        <end position="117"/>
    </location>
</feature>
<comment type="subcellular location">
    <subcellularLocation>
        <location evidence="1">Cell membrane</location>
        <topology evidence="1">Multi-pass membrane protein</topology>
    </subcellularLocation>
</comment>
<feature type="transmembrane region" description="Helical" evidence="6">
    <location>
        <begin position="316"/>
        <end position="339"/>
    </location>
</feature>
<accession>I8WNP7</accession>
<feature type="transmembrane region" description="Helical" evidence="6">
    <location>
        <begin position="189"/>
        <end position="210"/>
    </location>
</feature>
<dbReference type="Pfam" id="PF01943">
    <property type="entry name" value="Polysacc_synt"/>
    <property type="match status" value="1"/>
</dbReference>
<keyword evidence="5 6" id="KW-0472">Membrane</keyword>
<dbReference type="InterPro" id="IPR002797">
    <property type="entry name" value="Polysacc_synth"/>
</dbReference>
<evidence type="ECO:0000256" key="4">
    <source>
        <dbReference type="ARBA" id="ARBA00022989"/>
    </source>
</evidence>
<feature type="transmembrane region" description="Helical" evidence="6">
    <location>
        <begin position="468"/>
        <end position="492"/>
    </location>
</feature>
<evidence type="ECO:0000313" key="8">
    <source>
        <dbReference type="Proteomes" id="UP000003741"/>
    </source>
</evidence>
<reference evidence="7 8" key="1">
    <citation type="submission" date="2012-02" db="EMBL/GenBank/DDBJ databases">
        <title>The Genome Sequence of Bacteroides cellulosilyticus CL02T12C19.</title>
        <authorList>
            <consortium name="The Broad Institute Genome Sequencing Platform"/>
            <person name="Earl A."/>
            <person name="Ward D."/>
            <person name="Feldgarden M."/>
            <person name="Gevers D."/>
            <person name="Zitomersky N.L."/>
            <person name="Coyne M.J."/>
            <person name="Comstock L.E."/>
            <person name="Young S.K."/>
            <person name="Zeng Q."/>
            <person name="Gargeya S."/>
            <person name="Fitzgerald M."/>
            <person name="Haas B."/>
            <person name="Abouelleil A."/>
            <person name="Alvarado L."/>
            <person name="Arachchi H.M."/>
            <person name="Berlin A."/>
            <person name="Chapman S.B."/>
            <person name="Gearin G."/>
            <person name="Goldberg J."/>
            <person name="Griggs A."/>
            <person name="Gujja S."/>
            <person name="Hansen M."/>
            <person name="Heiman D."/>
            <person name="Howarth C."/>
            <person name="Larimer J."/>
            <person name="Lui A."/>
            <person name="MacDonald P.J.P."/>
            <person name="McCowen C."/>
            <person name="Montmayeur A."/>
            <person name="Murphy C."/>
            <person name="Neiman D."/>
            <person name="Pearson M."/>
            <person name="Priest M."/>
            <person name="Roberts A."/>
            <person name="Saif S."/>
            <person name="Shea T."/>
            <person name="Sisk P."/>
            <person name="Stolte C."/>
            <person name="Sykes S."/>
            <person name="Wortman J."/>
            <person name="Nusbaum C."/>
            <person name="Birren B."/>
        </authorList>
    </citation>
    <scope>NUCLEOTIDE SEQUENCE [LARGE SCALE GENOMIC DNA]</scope>
    <source>
        <strain evidence="7 8">CL02T12C19</strain>
    </source>
</reference>
<dbReference type="InterPro" id="IPR050833">
    <property type="entry name" value="Poly_Biosynth_Transport"/>
</dbReference>
<keyword evidence="3 6" id="KW-0812">Transmembrane</keyword>
<keyword evidence="4 6" id="KW-1133">Transmembrane helix</keyword>
<dbReference type="AlphaFoldDB" id="I8WNP7"/>
<feature type="transmembrane region" description="Helical" evidence="6">
    <location>
        <begin position="162"/>
        <end position="183"/>
    </location>
</feature>
<feature type="transmembrane region" description="Helical" evidence="6">
    <location>
        <begin position="408"/>
        <end position="426"/>
    </location>
</feature>
<comment type="caution">
    <text evidence="7">The sequence shown here is derived from an EMBL/GenBank/DDBJ whole genome shotgun (WGS) entry which is preliminary data.</text>
</comment>
<dbReference type="EMBL" id="AGXG01000001">
    <property type="protein sequence ID" value="EIY40230.1"/>
    <property type="molecule type" value="Genomic_DNA"/>
</dbReference>
<dbReference type="OrthoDB" id="5365632at2"/>
<proteinExistence type="predicted"/>
<gene>
    <name evidence="7" type="ORF">HMPREF1062_00073</name>
</gene>
<dbReference type="Proteomes" id="UP000003741">
    <property type="component" value="Unassembled WGS sequence"/>
</dbReference>
<dbReference type="RefSeq" id="WP_007215150.1">
    <property type="nucleotide sequence ID" value="NZ_JH724085.1"/>
</dbReference>
<evidence type="ECO:0000256" key="3">
    <source>
        <dbReference type="ARBA" id="ARBA00022692"/>
    </source>
</evidence>
<sequence>MSVSDNNKRIAKNTFFLYIRQLLVMAVGLYTVRVILAVLGEEDYGIYNVVGGFVAMFNILSGALSVAISRFITYEMGQPDVTTFRLQRIFSSSLVIQIVMGLIISLLIATFGVWFIENKMVIPSERLDVALYVLLFSTLSFFINLLSVPYNALIIAHEQMKAFAYISIVEVVLKLVVAYLLTIASSDKLMLYAFCMVVVSLIVRSVYAIYCKRCFEECHFVRGFDKELLSKMFVFSGWAFLGNGVVVLKDQGSNVLLNLFGGPAVNAAQGIAMQVNNAVYSFVSNFMIASNPQITKNCAAGDLNSMHSLIIRSAKFGFFILLIFLLPLCAGIDYVLGLWLVEVPVHTTNFVVLVLLYSLIECFVSPLITGVLAQGKIKSFEIALTFIYLGNFIASYICLKIGMAVESVFVLNIIFKFFVLVALLLHSHLKYAFPIARFFKECFLPSLSAFLVSGVFVCVLPGKETSNFGAFVVRTLAIVTFTCMAVFVIGMAKRERLYVKKILREKVCNKV</sequence>
<organism evidence="7 8">
    <name type="scientific">Bacteroides cellulosilyticus CL02T12C19</name>
    <dbReference type="NCBI Taxonomy" id="997874"/>
    <lineage>
        <taxon>Bacteria</taxon>
        <taxon>Pseudomonadati</taxon>
        <taxon>Bacteroidota</taxon>
        <taxon>Bacteroidia</taxon>
        <taxon>Bacteroidales</taxon>
        <taxon>Bacteroidaceae</taxon>
        <taxon>Bacteroides</taxon>
    </lineage>
</organism>
<dbReference type="HOGENOM" id="CLU_040798_1_0_10"/>
<feature type="transmembrane region" description="Helical" evidence="6">
    <location>
        <begin position="380"/>
        <end position="402"/>
    </location>
</feature>
<evidence type="ECO:0000256" key="5">
    <source>
        <dbReference type="ARBA" id="ARBA00023136"/>
    </source>
</evidence>
<feature type="transmembrane region" description="Helical" evidence="6">
    <location>
        <begin position="129"/>
        <end position="150"/>
    </location>
</feature>
<name>I8WNP7_9BACE</name>
<evidence type="ECO:0000256" key="2">
    <source>
        <dbReference type="ARBA" id="ARBA00022475"/>
    </source>
</evidence>
<evidence type="ECO:0000256" key="6">
    <source>
        <dbReference type="SAM" id="Phobius"/>
    </source>
</evidence>
<feature type="transmembrane region" description="Helical" evidence="6">
    <location>
        <begin position="438"/>
        <end position="462"/>
    </location>
</feature>